<proteinExistence type="predicted"/>
<reference evidence="2" key="1">
    <citation type="submission" date="2021-09" db="EMBL/GenBank/DDBJ databases">
        <title>A high-quality genome of the endoparasitic fungus Hirsutella rhossiliensis with a comparison of Hirsutella genomes reveals transposable elements contributing to genome size variation.</title>
        <authorList>
            <person name="Lin R."/>
            <person name="Jiao Y."/>
            <person name="Sun X."/>
            <person name="Ling J."/>
            <person name="Xie B."/>
            <person name="Cheng X."/>
        </authorList>
    </citation>
    <scope>NUCLEOTIDE SEQUENCE</scope>
    <source>
        <strain evidence="2">HR02</strain>
    </source>
</reference>
<dbReference type="RefSeq" id="XP_044719780.1">
    <property type="nucleotide sequence ID" value="XM_044864840.1"/>
</dbReference>
<feature type="compositionally biased region" description="Basic and acidic residues" evidence="1">
    <location>
        <begin position="16"/>
        <end position="26"/>
    </location>
</feature>
<evidence type="ECO:0000256" key="1">
    <source>
        <dbReference type="SAM" id="MobiDB-lite"/>
    </source>
</evidence>
<evidence type="ECO:0000313" key="3">
    <source>
        <dbReference type="Proteomes" id="UP000824596"/>
    </source>
</evidence>
<protein>
    <submittedName>
        <fullName evidence="2">Uncharacterized protein</fullName>
    </submittedName>
</protein>
<comment type="caution">
    <text evidence="2">The sequence shown here is derived from an EMBL/GenBank/DDBJ whole genome shotgun (WGS) entry which is preliminary data.</text>
</comment>
<dbReference type="Proteomes" id="UP000824596">
    <property type="component" value="Unassembled WGS sequence"/>
</dbReference>
<sequence>MHTGCRKHELAYAKPRNQDELLKKTAEDEDPYTDVENATDDCARHRPKECWVYRSFDERWDDPKLKVLCWGDIDVWILRDPERDGGRDRPAMQRKTRDVIYKYHFDSEGKEELQKQLQGLREPEVKRDVCHVVPERTQVADILIDMDDDLPQKEIVQRMVEALGCLRLCVRVSPAQPTET</sequence>
<evidence type="ECO:0000313" key="2">
    <source>
        <dbReference type="EMBL" id="KAH0962267.1"/>
    </source>
</evidence>
<dbReference type="GeneID" id="68355498"/>
<name>A0A9P8MVP8_9HYPO</name>
<gene>
    <name evidence="2" type="ORF">HRG_06369</name>
</gene>
<organism evidence="2 3">
    <name type="scientific">Hirsutella rhossiliensis</name>
    <dbReference type="NCBI Taxonomy" id="111463"/>
    <lineage>
        <taxon>Eukaryota</taxon>
        <taxon>Fungi</taxon>
        <taxon>Dikarya</taxon>
        <taxon>Ascomycota</taxon>
        <taxon>Pezizomycotina</taxon>
        <taxon>Sordariomycetes</taxon>
        <taxon>Hypocreomycetidae</taxon>
        <taxon>Hypocreales</taxon>
        <taxon>Ophiocordycipitaceae</taxon>
        <taxon>Hirsutella</taxon>
    </lineage>
</organism>
<dbReference type="AlphaFoldDB" id="A0A9P8MVP8"/>
<keyword evidence="3" id="KW-1185">Reference proteome</keyword>
<dbReference type="OrthoDB" id="4940137at2759"/>
<dbReference type="EMBL" id="JAIZPD010000006">
    <property type="protein sequence ID" value="KAH0962267.1"/>
    <property type="molecule type" value="Genomic_DNA"/>
</dbReference>
<feature type="region of interest" description="Disordered" evidence="1">
    <location>
        <begin position="16"/>
        <end position="35"/>
    </location>
</feature>
<accession>A0A9P8MVP8</accession>